<dbReference type="EMBL" id="GGEC01042564">
    <property type="protein sequence ID" value="MBX23048.1"/>
    <property type="molecule type" value="Transcribed_RNA"/>
</dbReference>
<organism evidence="1">
    <name type="scientific">Rhizophora mucronata</name>
    <name type="common">Asiatic mangrove</name>
    <dbReference type="NCBI Taxonomy" id="61149"/>
    <lineage>
        <taxon>Eukaryota</taxon>
        <taxon>Viridiplantae</taxon>
        <taxon>Streptophyta</taxon>
        <taxon>Embryophyta</taxon>
        <taxon>Tracheophyta</taxon>
        <taxon>Spermatophyta</taxon>
        <taxon>Magnoliopsida</taxon>
        <taxon>eudicotyledons</taxon>
        <taxon>Gunneridae</taxon>
        <taxon>Pentapetalae</taxon>
        <taxon>rosids</taxon>
        <taxon>fabids</taxon>
        <taxon>Malpighiales</taxon>
        <taxon>Rhizophoraceae</taxon>
        <taxon>Rhizophora</taxon>
    </lineage>
</organism>
<sequence>MPPVLPLKTFEIKFGQNLQILEFT</sequence>
<reference evidence="1" key="1">
    <citation type="submission" date="2018-02" db="EMBL/GenBank/DDBJ databases">
        <title>Rhizophora mucronata_Transcriptome.</title>
        <authorList>
            <person name="Meera S.P."/>
            <person name="Sreeshan A."/>
            <person name="Augustine A."/>
        </authorList>
    </citation>
    <scope>NUCLEOTIDE SEQUENCE</scope>
    <source>
        <tissue evidence="1">Leaf</tissue>
    </source>
</reference>
<evidence type="ECO:0000313" key="1">
    <source>
        <dbReference type="EMBL" id="MBX23048.1"/>
    </source>
</evidence>
<name>A0A2P2LYK7_RHIMU</name>
<accession>A0A2P2LYK7</accession>
<dbReference type="AlphaFoldDB" id="A0A2P2LYK7"/>
<protein>
    <submittedName>
        <fullName evidence="1">Uncharacterized protein</fullName>
    </submittedName>
</protein>
<proteinExistence type="predicted"/>